<dbReference type="Proteomes" id="UP000077154">
    <property type="component" value="Unassembled WGS sequence"/>
</dbReference>
<gene>
    <name evidence="2" type="ORF">VC83_06980</name>
</gene>
<dbReference type="VEuPathDB" id="FungiDB:GMDG_05301"/>
<evidence type="ECO:0000313" key="2">
    <source>
        <dbReference type="EMBL" id="OAF56755.2"/>
    </source>
</evidence>
<dbReference type="AlphaFoldDB" id="A0A177A3B2"/>
<reference evidence="2" key="1">
    <citation type="submission" date="2016-03" db="EMBL/GenBank/DDBJ databases">
        <title>Updated assembly of Pseudogymnoascus destructans, the fungus causing white-nose syndrome of bats.</title>
        <authorList>
            <person name="Palmer J.M."/>
            <person name="Drees K.P."/>
            <person name="Foster J.T."/>
            <person name="Lindner D.L."/>
        </authorList>
    </citation>
    <scope>NUCLEOTIDE SEQUENCE [LARGE SCALE GENOMIC DNA]</scope>
    <source>
        <strain evidence="2">20631-21</strain>
    </source>
</reference>
<evidence type="ECO:0000256" key="1">
    <source>
        <dbReference type="SAM" id="SignalP"/>
    </source>
</evidence>
<keyword evidence="1" id="KW-0732">Signal</keyword>
<dbReference type="GeneID" id="36290030"/>
<dbReference type="OrthoDB" id="3438782at2759"/>
<evidence type="ECO:0008006" key="3">
    <source>
        <dbReference type="Google" id="ProtNLM"/>
    </source>
</evidence>
<dbReference type="EMBL" id="KV441402">
    <property type="protein sequence ID" value="OAF56755.2"/>
    <property type="molecule type" value="Genomic_DNA"/>
</dbReference>
<protein>
    <recommendedName>
        <fullName evidence="3">CBM1 domain-containing protein</fullName>
    </recommendedName>
</protein>
<feature type="signal peptide" evidence="1">
    <location>
        <begin position="1"/>
        <end position="19"/>
    </location>
</feature>
<organism evidence="2">
    <name type="scientific">Pseudogymnoascus destructans</name>
    <dbReference type="NCBI Taxonomy" id="655981"/>
    <lineage>
        <taxon>Eukaryota</taxon>
        <taxon>Fungi</taxon>
        <taxon>Dikarya</taxon>
        <taxon>Ascomycota</taxon>
        <taxon>Pezizomycotina</taxon>
        <taxon>Leotiomycetes</taxon>
        <taxon>Thelebolales</taxon>
        <taxon>Thelebolaceae</taxon>
        <taxon>Pseudogymnoascus</taxon>
    </lineage>
</organism>
<dbReference type="RefSeq" id="XP_024322047.1">
    <property type="nucleotide sequence ID" value="XM_024470560.1"/>
</dbReference>
<accession>A0A177A3B2</accession>
<sequence>MKALLISALLAATAATALPQGLGQITRIVITDAQPTAIAVPRIAVAQHLGPVSRSVIYDPQPTRTSVPRNDVPDIAKRQSIGGICSSNGSCAPGFSCTSLGGDYTLCLPDILLPSVVPITASRTDAGDTPVSSGGAIQPTNVDCRPQVGMSRLWKAITSEGELLLGGL</sequence>
<proteinExistence type="predicted"/>
<feature type="chain" id="PRO_5015152137" description="CBM1 domain-containing protein" evidence="1">
    <location>
        <begin position="20"/>
        <end position="168"/>
    </location>
</feature>
<name>A0A177A3B2_9PEZI</name>